<organism evidence="1 2">
    <name type="scientific">Helicobacter bilis</name>
    <dbReference type="NCBI Taxonomy" id="37372"/>
    <lineage>
        <taxon>Bacteria</taxon>
        <taxon>Pseudomonadati</taxon>
        <taxon>Campylobacterota</taxon>
        <taxon>Epsilonproteobacteria</taxon>
        <taxon>Campylobacterales</taxon>
        <taxon>Helicobacteraceae</taxon>
        <taxon>Helicobacter</taxon>
    </lineage>
</organism>
<evidence type="ECO:0000313" key="1">
    <source>
        <dbReference type="EMBL" id="TLE02499.1"/>
    </source>
</evidence>
<evidence type="ECO:0000313" key="2">
    <source>
        <dbReference type="Proteomes" id="UP000029870"/>
    </source>
</evidence>
<protein>
    <submittedName>
        <fullName evidence="1">Uncharacterized protein</fullName>
    </submittedName>
</protein>
<comment type="caution">
    <text evidence="1">The sequence shown here is derived from an EMBL/GenBank/DDBJ whole genome shotgun (WGS) entry which is preliminary data.</text>
</comment>
<dbReference type="GeneID" id="60657836"/>
<sequence length="66" mass="7508">MGITKHAAKRITLISPKHHIFIEKCLTPNINFKTTLTINANGYENIIADITINQKQTKQSRINLPH</sequence>
<gene>
    <name evidence="1" type="ORF">LS77_010330</name>
</gene>
<reference evidence="1 2" key="1">
    <citation type="journal article" date="2014" name="Genome Announc.">
        <title>Draft genome sequences of eight enterohepatic helicobacter species isolated from both laboratory and wild rodents.</title>
        <authorList>
            <person name="Sheh A."/>
            <person name="Shen Z."/>
            <person name="Fox J.G."/>
        </authorList>
    </citation>
    <scope>NUCLEOTIDE SEQUENCE [LARGE SCALE GENOMIC DNA]</scope>
    <source>
        <strain evidence="1 2">Missouri</strain>
    </source>
</reference>
<name>A0A6D2C2H2_9HELI</name>
<dbReference type="Proteomes" id="UP000029870">
    <property type="component" value="Unassembled WGS sequence"/>
</dbReference>
<proteinExistence type="predicted"/>
<dbReference type="RefSeq" id="WP_155116639.1">
    <property type="nucleotide sequence ID" value="NZ_JRPH02000045.1"/>
</dbReference>
<dbReference type="EMBL" id="JRPH02000045">
    <property type="protein sequence ID" value="TLE02499.1"/>
    <property type="molecule type" value="Genomic_DNA"/>
</dbReference>
<accession>A0A6D2C2H2</accession>
<dbReference type="AlphaFoldDB" id="A0A6D2C2H2"/>